<dbReference type="InterPro" id="IPR057766">
    <property type="entry name" value="Znf-C2H2_OTU1-like_C"/>
</dbReference>
<dbReference type="EMBL" id="ML170180">
    <property type="protein sequence ID" value="TDL21569.1"/>
    <property type="molecule type" value="Genomic_DNA"/>
</dbReference>
<evidence type="ECO:0000313" key="12">
    <source>
        <dbReference type="EMBL" id="TDL21569.1"/>
    </source>
</evidence>
<evidence type="ECO:0000256" key="10">
    <source>
        <dbReference type="SAM" id="MobiDB-lite"/>
    </source>
</evidence>
<comment type="function">
    <text evidence="9">Hydrolase that can remove conjugated ubiquitin from proteins and may therefore play an important regulatory role at the level of protein turnover by preventing degradation.</text>
</comment>
<dbReference type="PANTHER" id="PTHR13312:SF0">
    <property type="entry name" value="UBIQUITIN THIOESTERASE OTU1"/>
    <property type="match status" value="1"/>
</dbReference>
<comment type="catalytic activity">
    <reaction evidence="1 9">
        <text>Thiol-dependent hydrolysis of ester, thioester, amide, peptide and isopeptide bonds formed by the C-terminal Gly of ubiquitin (a 76-residue protein attached to proteins as an intracellular targeting signal).</text>
        <dbReference type="EC" id="3.4.19.12"/>
    </reaction>
</comment>
<evidence type="ECO:0000256" key="6">
    <source>
        <dbReference type="ARBA" id="ARBA00022801"/>
    </source>
</evidence>
<dbReference type="GO" id="GO:0005634">
    <property type="term" value="C:nucleus"/>
    <property type="evidence" value="ECO:0007669"/>
    <property type="project" value="TreeGrafter"/>
</dbReference>
<keyword evidence="5 9" id="KW-0833">Ubl conjugation pathway</keyword>
<evidence type="ECO:0000256" key="2">
    <source>
        <dbReference type="ARBA" id="ARBA00022670"/>
    </source>
</evidence>
<evidence type="ECO:0000313" key="13">
    <source>
        <dbReference type="Proteomes" id="UP000294933"/>
    </source>
</evidence>
<feature type="domain" description="OTU" evidence="11">
    <location>
        <begin position="163"/>
        <end position="302"/>
    </location>
</feature>
<keyword evidence="2" id="KW-0645">Protease</keyword>
<feature type="compositionally biased region" description="Low complexity" evidence="10">
    <location>
        <begin position="89"/>
        <end position="104"/>
    </location>
</feature>
<evidence type="ECO:0000256" key="1">
    <source>
        <dbReference type="ARBA" id="ARBA00000707"/>
    </source>
</evidence>
<evidence type="ECO:0000256" key="4">
    <source>
        <dbReference type="ARBA" id="ARBA00022771"/>
    </source>
</evidence>
<dbReference type="GO" id="GO:0008270">
    <property type="term" value="F:zinc ion binding"/>
    <property type="evidence" value="ECO:0007669"/>
    <property type="project" value="UniProtKB-KW"/>
</dbReference>
<dbReference type="EC" id="3.4.19.12" evidence="9"/>
<dbReference type="InterPro" id="IPR038765">
    <property type="entry name" value="Papain-like_cys_pep_sf"/>
</dbReference>
<organism evidence="12 13">
    <name type="scientific">Rickenella mellea</name>
    <dbReference type="NCBI Taxonomy" id="50990"/>
    <lineage>
        <taxon>Eukaryota</taxon>
        <taxon>Fungi</taxon>
        <taxon>Dikarya</taxon>
        <taxon>Basidiomycota</taxon>
        <taxon>Agaricomycotina</taxon>
        <taxon>Agaricomycetes</taxon>
        <taxon>Hymenochaetales</taxon>
        <taxon>Rickenellaceae</taxon>
        <taxon>Rickenella</taxon>
    </lineage>
</organism>
<dbReference type="STRING" id="50990.A0A4Y7Q3U2"/>
<evidence type="ECO:0000256" key="9">
    <source>
        <dbReference type="RuleBase" id="RU367104"/>
    </source>
</evidence>
<feature type="compositionally biased region" description="Pro residues" evidence="10">
    <location>
        <begin position="110"/>
        <end position="130"/>
    </location>
</feature>
<comment type="subcellular location">
    <subcellularLocation>
        <location evidence="9">Cytoplasm</location>
    </subcellularLocation>
</comment>
<dbReference type="Gene3D" id="3.10.20.90">
    <property type="entry name" value="Phosphatidylinositol 3-kinase Catalytic Subunit, Chain A, domain 1"/>
    <property type="match status" value="1"/>
</dbReference>
<dbReference type="PROSITE" id="PS50802">
    <property type="entry name" value="OTU"/>
    <property type="match status" value="1"/>
</dbReference>
<evidence type="ECO:0000256" key="3">
    <source>
        <dbReference type="ARBA" id="ARBA00022723"/>
    </source>
</evidence>
<dbReference type="PANTHER" id="PTHR13312">
    <property type="entry name" value="HIV-INDUCED PROTEIN-7-LIKE PROTEASE"/>
    <property type="match status" value="1"/>
</dbReference>
<keyword evidence="3" id="KW-0479">Metal-binding</keyword>
<gene>
    <name evidence="12" type="ORF">BD410DRAFT_771503</name>
</gene>
<keyword evidence="13" id="KW-1185">Reference proteome</keyword>
<dbReference type="VEuPathDB" id="FungiDB:BD410DRAFT_771503"/>
<feature type="compositionally biased region" description="Polar residues" evidence="10">
    <location>
        <begin position="75"/>
        <end position="88"/>
    </location>
</feature>
<dbReference type="CDD" id="cd22745">
    <property type="entry name" value="OTU_OTU1"/>
    <property type="match status" value="1"/>
</dbReference>
<reference evidence="12 13" key="1">
    <citation type="submission" date="2018-06" db="EMBL/GenBank/DDBJ databases">
        <title>A transcriptomic atlas of mushroom development highlights an independent origin of complex multicellularity.</title>
        <authorList>
            <consortium name="DOE Joint Genome Institute"/>
            <person name="Krizsan K."/>
            <person name="Almasi E."/>
            <person name="Merenyi Z."/>
            <person name="Sahu N."/>
            <person name="Viragh M."/>
            <person name="Koszo T."/>
            <person name="Mondo S."/>
            <person name="Kiss B."/>
            <person name="Balint B."/>
            <person name="Kues U."/>
            <person name="Barry K."/>
            <person name="Hegedus J.C."/>
            <person name="Henrissat B."/>
            <person name="Johnson J."/>
            <person name="Lipzen A."/>
            <person name="Ohm R."/>
            <person name="Nagy I."/>
            <person name="Pangilinan J."/>
            <person name="Yan J."/>
            <person name="Xiong Y."/>
            <person name="Grigoriev I.V."/>
            <person name="Hibbett D.S."/>
            <person name="Nagy L.G."/>
        </authorList>
    </citation>
    <scope>NUCLEOTIDE SEQUENCE [LARGE SCALE GENOMIC DNA]</scope>
    <source>
        <strain evidence="12 13">SZMC22713</strain>
    </source>
</reference>
<keyword evidence="8" id="KW-0862">Zinc</keyword>
<evidence type="ECO:0000259" key="11">
    <source>
        <dbReference type="PROSITE" id="PS50802"/>
    </source>
</evidence>
<dbReference type="OrthoDB" id="65596at2759"/>
<feature type="region of interest" description="Disordered" evidence="10">
    <location>
        <begin position="258"/>
        <end position="282"/>
    </location>
</feature>
<dbReference type="GO" id="GO:0004843">
    <property type="term" value="F:cysteine-type deubiquitinase activity"/>
    <property type="evidence" value="ECO:0007669"/>
    <property type="project" value="UniProtKB-UniRule"/>
</dbReference>
<proteinExistence type="predicted"/>
<dbReference type="SUPFAM" id="SSF54001">
    <property type="entry name" value="Cysteine proteinases"/>
    <property type="match status" value="1"/>
</dbReference>
<dbReference type="Pfam" id="PF24560">
    <property type="entry name" value="zf-C2H2_OTU1_C"/>
    <property type="match status" value="1"/>
</dbReference>
<evidence type="ECO:0000256" key="7">
    <source>
        <dbReference type="ARBA" id="ARBA00022807"/>
    </source>
</evidence>
<keyword evidence="6 9" id="KW-0378">Hydrolase</keyword>
<keyword evidence="9" id="KW-0963">Cytoplasm</keyword>
<dbReference type="Pfam" id="PF21403">
    <property type="entry name" value="OTU1_UBXL"/>
    <property type="match status" value="1"/>
</dbReference>
<dbReference type="Proteomes" id="UP000294933">
    <property type="component" value="Unassembled WGS sequence"/>
</dbReference>
<dbReference type="AlphaFoldDB" id="A0A4Y7Q3U2"/>
<dbReference type="Gene3D" id="3.90.70.80">
    <property type="match status" value="1"/>
</dbReference>
<dbReference type="GO" id="GO:0016579">
    <property type="term" value="P:protein deubiquitination"/>
    <property type="evidence" value="ECO:0007669"/>
    <property type="project" value="TreeGrafter"/>
</dbReference>
<name>A0A4Y7Q3U2_9AGAM</name>
<keyword evidence="7 9" id="KW-0788">Thiol protease</keyword>
<dbReference type="CDD" id="cd17059">
    <property type="entry name" value="Ubl_OTU1"/>
    <property type="match status" value="1"/>
</dbReference>
<keyword evidence="4" id="KW-0863">Zinc-finger</keyword>
<feature type="compositionally biased region" description="Low complexity" evidence="10">
    <location>
        <begin position="131"/>
        <end position="141"/>
    </location>
</feature>
<feature type="region of interest" description="Disordered" evidence="10">
    <location>
        <begin position="43"/>
        <end position="154"/>
    </location>
</feature>
<dbReference type="InterPro" id="IPR048857">
    <property type="entry name" value="OTU1_Ubl"/>
</dbReference>
<dbReference type="Pfam" id="PF02338">
    <property type="entry name" value="OTU"/>
    <property type="match status" value="1"/>
</dbReference>
<dbReference type="GO" id="GO:0030968">
    <property type="term" value="P:endoplasmic reticulum unfolded protein response"/>
    <property type="evidence" value="ECO:0007669"/>
    <property type="project" value="TreeGrafter"/>
</dbReference>
<feature type="compositionally biased region" description="Low complexity" evidence="10">
    <location>
        <begin position="261"/>
        <end position="282"/>
    </location>
</feature>
<sequence>MAPIRLRHPKGVSTIQIDVDSATVEDLQAQIYSITEILPDEQELKSGYPPKSLTLAPEQPLTTIGLNPRDPLVVTQRTSSTSSATNRIGSTTSTTTTTTGSTSTMEPPKRSIPPPSRRPEPAASPPPAPGLAPSGGQRPARAGGGAGASSGEPEYVDVDGGALVHRVVPDDNSCLFSSVALVFEQDISKAAQVRKVVADAIRADADTWTEAILGRPRTEYITTILKPTSWGGAIELSILATHYNTEIASVDVETGRIDHFTPSSSPTSSSSSSSPTQQLQSTPENRCILIYSGIHYDAAALAPMPGAPEDFHQTVFPVASGGGGRENEDADSMLVAAKKLAGKLRAKRAYTNTATFDLKCEVCKKGLKGEKEARAHAAQTGHTEFGEY</sequence>
<dbReference type="GO" id="GO:0036503">
    <property type="term" value="P:ERAD pathway"/>
    <property type="evidence" value="ECO:0007669"/>
    <property type="project" value="TreeGrafter"/>
</dbReference>
<evidence type="ECO:0000256" key="8">
    <source>
        <dbReference type="ARBA" id="ARBA00022833"/>
    </source>
</evidence>
<accession>A0A4Y7Q3U2</accession>
<evidence type="ECO:0000256" key="5">
    <source>
        <dbReference type="ARBA" id="ARBA00022786"/>
    </source>
</evidence>
<dbReference type="InterPro" id="IPR003323">
    <property type="entry name" value="OTU_dom"/>
</dbReference>
<protein>
    <recommendedName>
        <fullName evidence="9">Ubiquitin thioesterase OTU</fullName>
        <ecNumber evidence="9">3.4.19.12</ecNumber>
    </recommendedName>
</protein>
<dbReference type="GO" id="GO:0005829">
    <property type="term" value="C:cytosol"/>
    <property type="evidence" value="ECO:0007669"/>
    <property type="project" value="TreeGrafter"/>
</dbReference>